<evidence type="ECO:0000256" key="2">
    <source>
        <dbReference type="ARBA" id="ARBA00022741"/>
    </source>
</evidence>
<evidence type="ECO:0000256" key="6">
    <source>
        <dbReference type="NCBIfam" id="TIGR00152"/>
    </source>
</evidence>
<dbReference type="EMBL" id="CP051685">
    <property type="protein sequence ID" value="QJD99202.1"/>
    <property type="molecule type" value="Genomic_DNA"/>
</dbReference>
<dbReference type="GO" id="GO:0005737">
    <property type="term" value="C:cytoplasm"/>
    <property type="evidence" value="ECO:0007669"/>
    <property type="project" value="UniProtKB-SubCell"/>
</dbReference>
<name>A0A7Z2ZR84_9BURK</name>
<dbReference type="PANTHER" id="PTHR10695">
    <property type="entry name" value="DEPHOSPHO-COA KINASE-RELATED"/>
    <property type="match status" value="1"/>
</dbReference>
<protein>
    <recommendedName>
        <fullName evidence="5 6">Dephospho-CoA kinase</fullName>
        <ecNumber evidence="5 6">2.7.1.24</ecNumber>
    </recommendedName>
    <alternativeName>
        <fullName evidence="5">Dephosphocoenzyme A kinase</fullName>
    </alternativeName>
</protein>
<dbReference type="GO" id="GO:0005524">
    <property type="term" value="F:ATP binding"/>
    <property type="evidence" value="ECO:0007669"/>
    <property type="project" value="UniProtKB-UniRule"/>
</dbReference>
<evidence type="ECO:0000313" key="8">
    <source>
        <dbReference type="Proteomes" id="UP000502415"/>
    </source>
</evidence>
<dbReference type="Pfam" id="PF01121">
    <property type="entry name" value="CoaE"/>
    <property type="match status" value="1"/>
</dbReference>
<dbReference type="NCBIfam" id="TIGR00152">
    <property type="entry name" value="dephospho-CoA kinase"/>
    <property type="match status" value="1"/>
</dbReference>
<comment type="similarity">
    <text evidence="1 5">Belongs to the CoaE family.</text>
</comment>
<keyword evidence="3 5" id="KW-0067">ATP-binding</keyword>
<dbReference type="RefSeq" id="WP_169434099.1">
    <property type="nucleotide sequence ID" value="NZ_CP051685.1"/>
</dbReference>
<dbReference type="UniPathway" id="UPA00241">
    <property type="reaction ID" value="UER00356"/>
</dbReference>
<dbReference type="KEGG" id="mfy:HH212_03430"/>
<comment type="subcellular location">
    <subcellularLocation>
        <location evidence="5">Cytoplasm</location>
    </subcellularLocation>
</comment>
<evidence type="ECO:0000256" key="1">
    <source>
        <dbReference type="ARBA" id="ARBA00009018"/>
    </source>
</evidence>
<keyword evidence="8" id="KW-1185">Reference proteome</keyword>
<keyword evidence="5" id="KW-0963">Cytoplasm</keyword>
<comment type="pathway">
    <text evidence="5">Cofactor biosynthesis; coenzyme A biosynthesis; CoA from (R)-pantothenate: step 5/5.</text>
</comment>
<feature type="binding site" evidence="5">
    <location>
        <begin position="22"/>
        <end position="27"/>
    </location>
    <ligand>
        <name>ATP</name>
        <dbReference type="ChEBI" id="CHEBI:30616"/>
    </ligand>
</feature>
<dbReference type="InterPro" id="IPR027417">
    <property type="entry name" value="P-loop_NTPase"/>
</dbReference>
<keyword evidence="5 7" id="KW-0418">Kinase</keyword>
<reference evidence="7 8" key="1">
    <citation type="submission" date="2020-04" db="EMBL/GenBank/DDBJ databases">
        <title>Genome sequencing of novel species.</title>
        <authorList>
            <person name="Heo J."/>
            <person name="Kim S.-J."/>
            <person name="Kim J.-S."/>
            <person name="Hong S.-B."/>
            <person name="Kwon S.-W."/>
        </authorList>
    </citation>
    <scope>NUCLEOTIDE SEQUENCE [LARGE SCALE GENOMIC DNA]</scope>
    <source>
        <strain evidence="7 8">GN2-R2</strain>
    </source>
</reference>
<gene>
    <name evidence="5" type="primary">coaE</name>
    <name evidence="7" type="ORF">HH212_03430</name>
</gene>
<evidence type="ECO:0000313" key="7">
    <source>
        <dbReference type="EMBL" id="QJD99202.1"/>
    </source>
</evidence>
<dbReference type="Proteomes" id="UP000502415">
    <property type="component" value="Chromosome"/>
</dbReference>
<keyword evidence="5 7" id="KW-0808">Transferase</keyword>
<dbReference type="AlphaFoldDB" id="A0A7Z2ZR84"/>
<sequence length="219" mass="23247">MEPQGPLPSPPPFAVGLTGGIGCGKTTVADLFAARGASVVDTDLIAHSLTAPQGAAMPALVEAFGPGYATPDGALDRARMRKLVFDDPDARARLEAILHPRIRAATAAAALAATGPYVLFVVPLLIESGSWRERVARVLAIDCPEEVQVRRVMARNGLPEAQVRAIMAAQVTRARRLQEADDVIVNDAGTEALLPQVERLHAFYLDEVARSKTAVNGRL</sequence>
<dbReference type="GO" id="GO:0004140">
    <property type="term" value="F:dephospho-CoA kinase activity"/>
    <property type="evidence" value="ECO:0007669"/>
    <property type="project" value="UniProtKB-UniRule"/>
</dbReference>
<dbReference type="CDD" id="cd02022">
    <property type="entry name" value="DPCK"/>
    <property type="match status" value="1"/>
</dbReference>
<accession>A0A7Z2ZR84</accession>
<comment type="function">
    <text evidence="5">Catalyzes the phosphorylation of the 3'-hydroxyl group of dephosphocoenzyme A to form coenzyme A.</text>
</comment>
<dbReference type="PROSITE" id="PS51219">
    <property type="entry name" value="DPCK"/>
    <property type="match status" value="1"/>
</dbReference>
<evidence type="ECO:0000256" key="3">
    <source>
        <dbReference type="ARBA" id="ARBA00022840"/>
    </source>
</evidence>
<dbReference type="PANTHER" id="PTHR10695:SF46">
    <property type="entry name" value="BIFUNCTIONAL COENZYME A SYNTHASE-RELATED"/>
    <property type="match status" value="1"/>
</dbReference>
<organism evidence="7 8">
    <name type="scientific">Massilia forsythiae</name>
    <dbReference type="NCBI Taxonomy" id="2728020"/>
    <lineage>
        <taxon>Bacteria</taxon>
        <taxon>Pseudomonadati</taxon>
        <taxon>Pseudomonadota</taxon>
        <taxon>Betaproteobacteria</taxon>
        <taxon>Burkholderiales</taxon>
        <taxon>Oxalobacteraceae</taxon>
        <taxon>Telluria group</taxon>
        <taxon>Massilia</taxon>
    </lineage>
</organism>
<comment type="catalytic activity">
    <reaction evidence="5">
        <text>3'-dephospho-CoA + ATP = ADP + CoA + H(+)</text>
        <dbReference type="Rhea" id="RHEA:18245"/>
        <dbReference type="ChEBI" id="CHEBI:15378"/>
        <dbReference type="ChEBI" id="CHEBI:30616"/>
        <dbReference type="ChEBI" id="CHEBI:57287"/>
        <dbReference type="ChEBI" id="CHEBI:57328"/>
        <dbReference type="ChEBI" id="CHEBI:456216"/>
        <dbReference type="EC" id="2.7.1.24"/>
    </reaction>
</comment>
<evidence type="ECO:0000256" key="4">
    <source>
        <dbReference type="ARBA" id="ARBA00022993"/>
    </source>
</evidence>
<dbReference type="Gene3D" id="3.40.50.300">
    <property type="entry name" value="P-loop containing nucleotide triphosphate hydrolases"/>
    <property type="match status" value="1"/>
</dbReference>
<proteinExistence type="inferred from homology"/>
<keyword evidence="4 5" id="KW-0173">Coenzyme A biosynthesis</keyword>
<dbReference type="SUPFAM" id="SSF52540">
    <property type="entry name" value="P-loop containing nucleoside triphosphate hydrolases"/>
    <property type="match status" value="1"/>
</dbReference>
<dbReference type="GO" id="GO:0015937">
    <property type="term" value="P:coenzyme A biosynthetic process"/>
    <property type="evidence" value="ECO:0007669"/>
    <property type="project" value="UniProtKB-UniRule"/>
</dbReference>
<dbReference type="HAMAP" id="MF_00376">
    <property type="entry name" value="Dephospho_CoA_kinase"/>
    <property type="match status" value="1"/>
</dbReference>
<dbReference type="InterPro" id="IPR001977">
    <property type="entry name" value="Depp_CoAkinase"/>
</dbReference>
<evidence type="ECO:0000256" key="5">
    <source>
        <dbReference type="HAMAP-Rule" id="MF_00376"/>
    </source>
</evidence>
<dbReference type="EC" id="2.7.1.24" evidence="5 6"/>
<keyword evidence="2 5" id="KW-0547">Nucleotide-binding</keyword>